<proteinExistence type="predicted"/>
<evidence type="ECO:0000313" key="2">
    <source>
        <dbReference type="EMBL" id="RPD66052.1"/>
    </source>
</evidence>
<dbReference type="OrthoDB" id="10644387at2759"/>
<reference evidence="2" key="1">
    <citation type="journal article" date="2018" name="Genome Biol. Evol.">
        <title>Genomics and development of Lentinus tigrinus, a white-rot wood-decaying mushroom with dimorphic fruiting bodies.</title>
        <authorList>
            <person name="Wu B."/>
            <person name="Xu Z."/>
            <person name="Knudson A."/>
            <person name="Carlson A."/>
            <person name="Chen N."/>
            <person name="Kovaka S."/>
            <person name="LaButti K."/>
            <person name="Lipzen A."/>
            <person name="Pennachio C."/>
            <person name="Riley R."/>
            <person name="Schakwitz W."/>
            <person name="Umezawa K."/>
            <person name="Ohm R.A."/>
            <person name="Grigoriev I.V."/>
            <person name="Nagy L.G."/>
            <person name="Gibbons J."/>
            <person name="Hibbett D."/>
        </authorList>
    </citation>
    <scope>NUCLEOTIDE SEQUENCE [LARGE SCALE GENOMIC DNA]</scope>
    <source>
        <strain evidence="2">ALCF2SS1-6</strain>
    </source>
</reference>
<name>A0A5C2SQH3_9APHY</name>
<accession>A0A5C2SQH3</accession>
<organism evidence="2 3">
    <name type="scientific">Lentinus tigrinus ALCF2SS1-6</name>
    <dbReference type="NCBI Taxonomy" id="1328759"/>
    <lineage>
        <taxon>Eukaryota</taxon>
        <taxon>Fungi</taxon>
        <taxon>Dikarya</taxon>
        <taxon>Basidiomycota</taxon>
        <taxon>Agaricomycotina</taxon>
        <taxon>Agaricomycetes</taxon>
        <taxon>Polyporales</taxon>
        <taxon>Polyporaceae</taxon>
        <taxon>Lentinus</taxon>
    </lineage>
</organism>
<evidence type="ECO:0000256" key="1">
    <source>
        <dbReference type="SAM" id="MobiDB-lite"/>
    </source>
</evidence>
<dbReference type="EMBL" id="ML122251">
    <property type="protein sequence ID" value="RPD66052.1"/>
    <property type="molecule type" value="Genomic_DNA"/>
</dbReference>
<evidence type="ECO:0000313" key="3">
    <source>
        <dbReference type="Proteomes" id="UP000313359"/>
    </source>
</evidence>
<sequence length="217" mass="24844">MALTRQPRAQQVRRRTVLMFVREGEVAEQRNAEDRTFGGKFGRQTNNRTETRRAREGRRRRLDRIGRQWPIDTYGIEVRRSDYSLVMPCRGFPARLQPSSSSSGLKAIQLASRNVRVRHGGGHPFAFDLCAEDSDDARPSPELAMSRSFRGFLETRKFRRYHPRLRAGGRVRSVGRASERVCAIMDVRTLAFGDLAAIYSRRHDSVPAPICREVRAS</sequence>
<protein>
    <submittedName>
        <fullName evidence="2">Uncharacterized protein</fullName>
    </submittedName>
</protein>
<feature type="region of interest" description="Disordered" evidence="1">
    <location>
        <begin position="37"/>
        <end position="59"/>
    </location>
</feature>
<dbReference type="Proteomes" id="UP000313359">
    <property type="component" value="Unassembled WGS sequence"/>
</dbReference>
<gene>
    <name evidence="2" type="ORF">L227DRAFT_130912</name>
</gene>
<dbReference type="AlphaFoldDB" id="A0A5C2SQH3"/>
<keyword evidence="3" id="KW-1185">Reference proteome</keyword>